<evidence type="ECO:0000313" key="2">
    <source>
        <dbReference type="Proteomes" id="UP001159427"/>
    </source>
</evidence>
<keyword evidence="2" id="KW-1185">Reference proteome</keyword>
<name>A0ABN8SWI8_9CNID</name>
<sequence length="103" mass="12519">IILCSTFRTFQPSLEDNPLEESNLEEAATWVDEWKQMNDTKEDQETDLAETPEQEQSDPRVCHFIRLCRRRCLKRCWIFRGRIYCRIVYCYTLYCVHVRRCYG</sequence>
<gene>
    <name evidence="1" type="ORF">PEVE_00029716</name>
</gene>
<feature type="non-terminal residue" evidence="1">
    <location>
        <position position="1"/>
    </location>
</feature>
<comment type="caution">
    <text evidence="1">The sequence shown here is derived from an EMBL/GenBank/DDBJ whole genome shotgun (WGS) entry which is preliminary data.</text>
</comment>
<reference evidence="1 2" key="1">
    <citation type="submission" date="2022-05" db="EMBL/GenBank/DDBJ databases">
        <authorList>
            <consortium name="Genoscope - CEA"/>
            <person name="William W."/>
        </authorList>
    </citation>
    <scope>NUCLEOTIDE SEQUENCE [LARGE SCALE GENOMIC DNA]</scope>
</reference>
<organism evidence="1 2">
    <name type="scientific">Porites evermanni</name>
    <dbReference type="NCBI Taxonomy" id="104178"/>
    <lineage>
        <taxon>Eukaryota</taxon>
        <taxon>Metazoa</taxon>
        <taxon>Cnidaria</taxon>
        <taxon>Anthozoa</taxon>
        <taxon>Hexacorallia</taxon>
        <taxon>Scleractinia</taxon>
        <taxon>Fungiina</taxon>
        <taxon>Poritidae</taxon>
        <taxon>Porites</taxon>
    </lineage>
</organism>
<evidence type="ECO:0000313" key="1">
    <source>
        <dbReference type="EMBL" id="CAH3195231.1"/>
    </source>
</evidence>
<proteinExistence type="predicted"/>
<accession>A0ABN8SWI8</accession>
<dbReference type="EMBL" id="CALNXI010004177">
    <property type="protein sequence ID" value="CAH3195231.1"/>
    <property type="molecule type" value="Genomic_DNA"/>
</dbReference>
<protein>
    <submittedName>
        <fullName evidence="1">Uncharacterized protein</fullName>
    </submittedName>
</protein>
<dbReference type="Proteomes" id="UP001159427">
    <property type="component" value="Unassembled WGS sequence"/>
</dbReference>